<dbReference type="EMBL" id="GBXM01030022">
    <property type="protein sequence ID" value="JAH78555.1"/>
    <property type="molecule type" value="Transcribed_RNA"/>
</dbReference>
<accession>A0A0E9VMB8</accession>
<dbReference type="AlphaFoldDB" id="A0A0E9VMB8"/>
<reference evidence="1" key="2">
    <citation type="journal article" date="2015" name="Fish Shellfish Immunol.">
        <title>Early steps in the European eel (Anguilla anguilla)-Vibrio vulnificus interaction in the gills: Role of the RtxA13 toxin.</title>
        <authorList>
            <person name="Callol A."/>
            <person name="Pajuelo D."/>
            <person name="Ebbesson L."/>
            <person name="Teles M."/>
            <person name="MacKenzie S."/>
            <person name="Amaro C."/>
        </authorList>
    </citation>
    <scope>NUCLEOTIDE SEQUENCE</scope>
</reference>
<reference evidence="1" key="1">
    <citation type="submission" date="2014-11" db="EMBL/GenBank/DDBJ databases">
        <authorList>
            <person name="Amaro Gonzalez C."/>
        </authorList>
    </citation>
    <scope>NUCLEOTIDE SEQUENCE</scope>
</reference>
<evidence type="ECO:0000313" key="1">
    <source>
        <dbReference type="EMBL" id="JAH78555.1"/>
    </source>
</evidence>
<proteinExistence type="predicted"/>
<organism evidence="1">
    <name type="scientific">Anguilla anguilla</name>
    <name type="common">European freshwater eel</name>
    <name type="synonym">Muraena anguilla</name>
    <dbReference type="NCBI Taxonomy" id="7936"/>
    <lineage>
        <taxon>Eukaryota</taxon>
        <taxon>Metazoa</taxon>
        <taxon>Chordata</taxon>
        <taxon>Craniata</taxon>
        <taxon>Vertebrata</taxon>
        <taxon>Euteleostomi</taxon>
        <taxon>Actinopterygii</taxon>
        <taxon>Neopterygii</taxon>
        <taxon>Teleostei</taxon>
        <taxon>Anguilliformes</taxon>
        <taxon>Anguillidae</taxon>
        <taxon>Anguilla</taxon>
    </lineage>
</organism>
<name>A0A0E9VMB8_ANGAN</name>
<protein>
    <submittedName>
        <fullName evidence="1">Uncharacterized protein</fullName>
    </submittedName>
</protein>
<sequence>MAVLCNNTKPSTYEKHSLFTKKRMDRETFCNSYTYLVTDESEMNTNALFTDVFFTG</sequence>